<evidence type="ECO:0000313" key="2">
    <source>
        <dbReference type="Proteomes" id="UP000807342"/>
    </source>
</evidence>
<comment type="caution">
    <text evidence="1">The sequence shown here is derived from an EMBL/GenBank/DDBJ whole genome shotgun (WGS) entry which is preliminary data.</text>
</comment>
<protein>
    <submittedName>
        <fullName evidence="1">Uncharacterized protein</fullName>
    </submittedName>
</protein>
<accession>A0A9P5XGN9</accession>
<dbReference type="AlphaFoldDB" id="A0A9P5XGN9"/>
<sequence>MKNKQRGEHHWFYSTLLVVPPVLKGGCESKVLSHCCHTCTLVLEVPSHILLGGGNTTVELEKGYGIGNCTGAVPMAASAQSQGKGVEIHALCPGVEPTSVTTYK</sequence>
<dbReference type="Proteomes" id="UP000807342">
    <property type="component" value="Unassembled WGS sequence"/>
</dbReference>
<dbReference type="EMBL" id="MU151106">
    <property type="protein sequence ID" value="KAF9450375.1"/>
    <property type="molecule type" value="Genomic_DNA"/>
</dbReference>
<proteinExistence type="predicted"/>
<evidence type="ECO:0000313" key="1">
    <source>
        <dbReference type="EMBL" id="KAF9450375.1"/>
    </source>
</evidence>
<keyword evidence="2" id="KW-1185">Reference proteome</keyword>
<reference evidence="1" key="1">
    <citation type="submission" date="2020-11" db="EMBL/GenBank/DDBJ databases">
        <authorList>
            <consortium name="DOE Joint Genome Institute"/>
            <person name="Ahrendt S."/>
            <person name="Riley R."/>
            <person name="Andreopoulos W."/>
            <person name="Labutti K."/>
            <person name="Pangilinan J."/>
            <person name="Ruiz-Duenas F.J."/>
            <person name="Barrasa J.M."/>
            <person name="Sanchez-Garcia M."/>
            <person name="Camarero S."/>
            <person name="Miyauchi S."/>
            <person name="Serrano A."/>
            <person name="Linde D."/>
            <person name="Babiker R."/>
            <person name="Drula E."/>
            <person name="Ayuso-Fernandez I."/>
            <person name="Pacheco R."/>
            <person name="Padilla G."/>
            <person name="Ferreira P."/>
            <person name="Barriuso J."/>
            <person name="Kellner H."/>
            <person name="Castanera R."/>
            <person name="Alfaro M."/>
            <person name="Ramirez L."/>
            <person name="Pisabarro A.G."/>
            <person name="Kuo A."/>
            <person name="Tritt A."/>
            <person name="Lipzen A."/>
            <person name="He G."/>
            <person name="Yan M."/>
            <person name="Ng V."/>
            <person name="Cullen D."/>
            <person name="Martin F."/>
            <person name="Rosso M.-N."/>
            <person name="Henrissat B."/>
            <person name="Hibbett D."/>
            <person name="Martinez A.T."/>
            <person name="Grigoriev I.V."/>
        </authorList>
    </citation>
    <scope>NUCLEOTIDE SEQUENCE</scope>
    <source>
        <strain evidence="1">MF-IS2</strain>
    </source>
</reference>
<gene>
    <name evidence="1" type="ORF">P691DRAFT_810446</name>
</gene>
<organism evidence="1 2">
    <name type="scientific">Macrolepiota fuliginosa MF-IS2</name>
    <dbReference type="NCBI Taxonomy" id="1400762"/>
    <lineage>
        <taxon>Eukaryota</taxon>
        <taxon>Fungi</taxon>
        <taxon>Dikarya</taxon>
        <taxon>Basidiomycota</taxon>
        <taxon>Agaricomycotina</taxon>
        <taxon>Agaricomycetes</taxon>
        <taxon>Agaricomycetidae</taxon>
        <taxon>Agaricales</taxon>
        <taxon>Agaricineae</taxon>
        <taxon>Agaricaceae</taxon>
        <taxon>Macrolepiota</taxon>
    </lineage>
</organism>
<name>A0A9P5XGN9_9AGAR</name>